<dbReference type="Gene3D" id="3.40.50.720">
    <property type="entry name" value="NAD(P)-binding Rossmann-like Domain"/>
    <property type="match status" value="1"/>
</dbReference>
<dbReference type="PANTHER" id="PTHR43544">
    <property type="entry name" value="SHORT-CHAIN DEHYDROGENASE/REDUCTASE"/>
    <property type="match status" value="1"/>
</dbReference>
<dbReference type="SUPFAM" id="SSF51735">
    <property type="entry name" value="NAD(P)-binding Rossmann-fold domains"/>
    <property type="match status" value="1"/>
</dbReference>
<dbReference type="InterPro" id="IPR002347">
    <property type="entry name" value="SDR_fam"/>
</dbReference>
<accession>A0A0P1FL98</accession>
<organism evidence="1 2">
    <name type="scientific">Thalassobacter stenotrophicus</name>
    <dbReference type="NCBI Taxonomy" id="266809"/>
    <lineage>
        <taxon>Bacteria</taxon>
        <taxon>Pseudomonadati</taxon>
        <taxon>Pseudomonadota</taxon>
        <taxon>Alphaproteobacteria</taxon>
        <taxon>Rhodobacterales</taxon>
        <taxon>Roseobacteraceae</taxon>
        <taxon>Thalassobacter</taxon>
    </lineage>
</organism>
<name>A0A0P1FL98_9RHOB</name>
<dbReference type="PANTHER" id="PTHR43544:SF12">
    <property type="entry name" value="NAD(P)-BINDING ROSSMANN-FOLD SUPERFAMILY PROTEIN"/>
    <property type="match status" value="1"/>
</dbReference>
<dbReference type="GO" id="GO:0005737">
    <property type="term" value="C:cytoplasm"/>
    <property type="evidence" value="ECO:0007669"/>
    <property type="project" value="TreeGrafter"/>
</dbReference>
<gene>
    <name evidence="1" type="primary">csgA_2</name>
    <name evidence="1" type="ORF">THS5294_03255</name>
</gene>
<evidence type="ECO:0000313" key="2">
    <source>
        <dbReference type="Proteomes" id="UP000051298"/>
    </source>
</evidence>
<dbReference type="AlphaFoldDB" id="A0A0P1FL98"/>
<dbReference type="Pfam" id="PF00106">
    <property type="entry name" value="adh_short"/>
    <property type="match status" value="1"/>
</dbReference>
<reference evidence="1 2" key="1">
    <citation type="submission" date="2015-09" db="EMBL/GenBank/DDBJ databases">
        <authorList>
            <consortium name="Swine Surveillance"/>
        </authorList>
    </citation>
    <scope>NUCLEOTIDE SEQUENCE [LARGE SCALE GENOMIC DNA]</scope>
    <source>
        <strain evidence="1 2">CECT 5294</strain>
    </source>
</reference>
<dbReference type="eggNOG" id="COG1028">
    <property type="taxonomic scope" value="Bacteria"/>
</dbReference>
<protein>
    <submittedName>
        <fullName evidence="1">C signal</fullName>
    </submittedName>
</protein>
<dbReference type="InterPro" id="IPR036291">
    <property type="entry name" value="NAD(P)-bd_dom_sf"/>
</dbReference>
<dbReference type="EMBL" id="CYRX01000033">
    <property type="protein sequence ID" value="CUH61942.1"/>
    <property type="molecule type" value="Genomic_DNA"/>
</dbReference>
<dbReference type="RefSeq" id="WP_038004483.1">
    <property type="nucleotide sequence ID" value="NZ_CYRX01000033.1"/>
</dbReference>
<dbReference type="PRINTS" id="PR00081">
    <property type="entry name" value="GDHRDH"/>
</dbReference>
<evidence type="ECO:0000313" key="1">
    <source>
        <dbReference type="EMBL" id="CUH61942.1"/>
    </source>
</evidence>
<dbReference type="InterPro" id="IPR051468">
    <property type="entry name" value="Fungal_SecMetab_SDRs"/>
</dbReference>
<dbReference type="Proteomes" id="UP000051298">
    <property type="component" value="Unassembled WGS sequence"/>
</dbReference>
<dbReference type="STRING" id="266809.PM03_01690"/>
<dbReference type="GO" id="GO:0016491">
    <property type="term" value="F:oxidoreductase activity"/>
    <property type="evidence" value="ECO:0007669"/>
    <property type="project" value="TreeGrafter"/>
</dbReference>
<sequence>MEKALVIGASGGIGQALVAELAQRYDVTALSRRADGLDVTDEASVAATLGALEEPFARIIVATGALEIDGHQPERTIKALEPEAMMAQFRLNTLGPALVLKHVWRLIPRKSPSVVAVLSARVGSIGDNKIGGWVSYRTAKAGVNQVVHTAAIELARTHKQACLIALHPGTVATPFTQKYLGRYPSVPPQEAAANLAGVLDARRPEDTGQFYDWANTQVPW</sequence>
<proteinExistence type="predicted"/>